<reference evidence="1 2" key="1">
    <citation type="submission" date="2021-06" db="EMBL/GenBank/DDBJ databases">
        <authorList>
            <person name="Palmer J.M."/>
        </authorList>
    </citation>
    <scope>NUCLEOTIDE SEQUENCE [LARGE SCALE GENOMIC DNA]</scope>
    <source>
        <strain evidence="2">if_2019</strain>
        <tissue evidence="1">Muscle</tissue>
    </source>
</reference>
<dbReference type="Proteomes" id="UP001482620">
    <property type="component" value="Unassembled WGS sequence"/>
</dbReference>
<name>A0ABV0SRE9_9TELE</name>
<proteinExistence type="predicted"/>
<comment type="caution">
    <text evidence="1">The sequence shown here is derived from an EMBL/GenBank/DDBJ whole genome shotgun (WGS) entry which is preliminary data.</text>
</comment>
<keyword evidence="2" id="KW-1185">Reference proteome</keyword>
<dbReference type="EMBL" id="JAHRIQ010002189">
    <property type="protein sequence ID" value="MEQ2221947.1"/>
    <property type="molecule type" value="Genomic_DNA"/>
</dbReference>
<evidence type="ECO:0000313" key="1">
    <source>
        <dbReference type="EMBL" id="MEQ2221947.1"/>
    </source>
</evidence>
<evidence type="ECO:0000313" key="2">
    <source>
        <dbReference type="Proteomes" id="UP001482620"/>
    </source>
</evidence>
<sequence length="89" mass="10393">MDPDPDNPLARVERTLVSVWRSNYCYPCILNRSYIWPGSVFSCGTLLEGDIVQAAATNNLMLTFYRWSTWPCLSVFNPRHSYWLSFYCD</sequence>
<accession>A0ABV0SRE9</accession>
<organism evidence="1 2">
    <name type="scientific">Ilyodon furcidens</name>
    <name type="common">goldbreast splitfin</name>
    <dbReference type="NCBI Taxonomy" id="33524"/>
    <lineage>
        <taxon>Eukaryota</taxon>
        <taxon>Metazoa</taxon>
        <taxon>Chordata</taxon>
        <taxon>Craniata</taxon>
        <taxon>Vertebrata</taxon>
        <taxon>Euteleostomi</taxon>
        <taxon>Actinopterygii</taxon>
        <taxon>Neopterygii</taxon>
        <taxon>Teleostei</taxon>
        <taxon>Neoteleostei</taxon>
        <taxon>Acanthomorphata</taxon>
        <taxon>Ovalentaria</taxon>
        <taxon>Atherinomorphae</taxon>
        <taxon>Cyprinodontiformes</taxon>
        <taxon>Goodeidae</taxon>
        <taxon>Ilyodon</taxon>
    </lineage>
</organism>
<gene>
    <name evidence="1" type="ORF">ILYODFUR_020906</name>
</gene>
<protein>
    <submittedName>
        <fullName evidence="1">Uncharacterized protein</fullName>
    </submittedName>
</protein>